<sequence length="209" mass="21937">MDTSFLVTSIVITATPGSGALFTIAAGLSRGVRAGIVAAVGCTLGVLPHLALALSGAAAVMAANPVLFDVIRWMGVAYLLFMAWGMWSDERGFAADAETQDGSPVPRMSFGRVIRDAVLVNLLNPKLTIFFLVFLPMFVDVEAADGVLRMAGLGAAFMGITFVIFAAYGAGAARVRDFARARPAVNRLLGRGFALTFVVLAVLLAITPR</sequence>
<feature type="transmembrane region" description="Helical" evidence="6">
    <location>
        <begin position="35"/>
        <end position="58"/>
    </location>
</feature>
<keyword evidence="5 6" id="KW-0472">Membrane</keyword>
<evidence type="ECO:0000313" key="7">
    <source>
        <dbReference type="EMBL" id="KJL35853.1"/>
    </source>
</evidence>
<dbReference type="GO" id="GO:0005886">
    <property type="term" value="C:plasma membrane"/>
    <property type="evidence" value="ECO:0007669"/>
    <property type="project" value="UniProtKB-SubCell"/>
</dbReference>
<feature type="transmembrane region" description="Helical" evidence="6">
    <location>
        <begin position="117"/>
        <end position="138"/>
    </location>
</feature>
<keyword evidence="3 6" id="KW-0812">Transmembrane</keyword>
<evidence type="ECO:0000256" key="1">
    <source>
        <dbReference type="ARBA" id="ARBA00004651"/>
    </source>
</evidence>
<evidence type="ECO:0000256" key="4">
    <source>
        <dbReference type="ARBA" id="ARBA00022989"/>
    </source>
</evidence>
<evidence type="ECO:0000256" key="5">
    <source>
        <dbReference type="ARBA" id="ARBA00023136"/>
    </source>
</evidence>
<keyword evidence="8" id="KW-1185">Reference proteome</keyword>
<comment type="caution">
    <text evidence="7">The sequence shown here is derived from an EMBL/GenBank/DDBJ whole genome shotgun (WGS) entry which is preliminary data.</text>
</comment>
<keyword evidence="4 6" id="KW-1133">Transmembrane helix</keyword>
<proteinExistence type="predicted"/>
<dbReference type="STRING" id="582680.RS86_00393"/>
<dbReference type="PIRSF" id="PIRSF006324">
    <property type="entry name" value="LeuE"/>
    <property type="match status" value="1"/>
</dbReference>
<dbReference type="EMBL" id="JYIX01000022">
    <property type="protein sequence ID" value="KJL35853.1"/>
    <property type="molecule type" value="Genomic_DNA"/>
</dbReference>
<dbReference type="PANTHER" id="PTHR30086">
    <property type="entry name" value="ARGININE EXPORTER PROTEIN ARGO"/>
    <property type="match status" value="1"/>
</dbReference>
<dbReference type="GO" id="GO:0042970">
    <property type="term" value="F:homoserine transmembrane transporter activity"/>
    <property type="evidence" value="ECO:0007669"/>
    <property type="project" value="TreeGrafter"/>
</dbReference>
<organism evidence="7 8">
    <name type="scientific">Microbacterium azadirachtae</name>
    <dbReference type="NCBI Taxonomy" id="582680"/>
    <lineage>
        <taxon>Bacteria</taxon>
        <taxon>Bacillati</taxon>
        <taxon>Actinomycetota</taxon>
        <taxon>Actinomycetes</taxon>
        <taxon>Micrococcales</taxon>
        <taxon>Microbacteriaceae</taxon>
        <taxon>Microbacterium</taxon>
    </lineage>
</organism>
<dbReference type="PANTHER" id="PTHR30086:SF14">
    <property type="entry name" value="HOMOSERINE_HOMOSERINE LACTONE EFFLUX PROTEIN"/>
    <property type="match status" value="1"/>
</dbReference>
<dbReference type="InterPro" id="IPR001123">
    <property type="entry name" value="LeuE-type"/>
</dbReference>
<dbReference type="Proteomes" id="UP000033740">
    <property type="component" value="Unassembled WGS sequence"/>
</dbReference>
<feature type="transmembrane region" description="Helical" evidence="6">
    <location>
        <begin position="188"/>
        <end position="206"/>
    </location>
</feature>
<dbReference type="Pfam" id="PF01810">
    <property type="entry name" value="LysE"/>
    <property type="match status" value="1"/>
</dbReference>
<comment type="subcellular location">
    <subcellularLocation>
        <location evidence="1">Cell membrane</location>
        <topology evidence="1">Multi-pass membrane protein</topology>
    </subcellularLocation>
</comment>
<evidence type="ECO:0000256" key="3">
    <source>
        <dbReference type="ARBA" id="ARBA00022692"/>
    </source>
</evidence>
<keyword evidence="2" id="KW-1003">Cell membrane</keyword>
<evidence type="ECO:0000256" key="2">
    <source>
        <dbReference type="ARBA" id="ARBA00022475"/>
    </source>
</evidence>
<evidence type="ECO:0000256" key="6">
    <source>
        <dbReference type="SAM" id="Phobius"/>
    </source>
</evidence>
<feature type="transmembrane region" description="Helical" evidence="6">
    <location>
        <begin position="70"/>
        <end position="87"/>
    </location>
</feature>
<accession>A0A0F0LRU0</accession>
<dbReference type="RefSeq" id="WP_045270538.1">
    <property type="nucleotide sequence ID" value="NZ_JYIX01000022.1"/>
</dbReference>
<evidence type="ECO:0000313" key="8">
    <source>
        <dbReference type="Proteomes" id="UP000033740"/>
    </source>
</evidence>
<reference evidence="7 8" key="1">
    <citation type="submission" date="2015-02" db="EMBL/GenBank/DDBJ databases">
        <title>Draft genome sequences of ten Microbacterium spp. with emphasis on heavy metal contaminated environments.</title>
        <authorList>
            <person name="Corretto E."/>
        </authorList>
    </citation>
    <scope>NUCLEOTIDE SEQUENCE [LARGE SCALE GENOMIC DNA]</scope>
    <source>
        <strain evidence="7 8">ARN176</strain>
    </source>
</reference>
<dbReference type="PATRIC" id="fig|582680.6.peg.404"/>
<protein>
    <submittedName>
        <fullName evidence="7">Leucine efflux protein</fullName>
    </submittedName>
</protein>
<gene>
    <name evidence="7" type="primary">leuE_1</name>
    <name evidence="7" type="ORF">RS86_00393</name>
</gene>
<feature type="transmembrane region" description="Helical" evidence="6">
    <location>
        <begin position="150"/>
        <end position="168"/>
    </location>
</feature>
<name>A0A0F0LRU0_9MICO</name>
<feature type="transmembrane region" description="Helical" evidence="6">
    <location>
        <begin position="6"/>
        <end position="28"/>
    </location>
</feature>
<dbReference type="AlphaFoldDB" id="A0A0F0LRU0"/>